<dbReference type="EMBL" id="OX459943">
    <property type="protein sequence ID" value="CAI9178079.1"/>
    <property type="molecule type" value="Genomic_DNA"/>
</dbReference>
<name>A0ABN9A2A4_RANTA</name>
<evidence type="ECO:0000313" key="2">
    <source>
        <dbReference type="EMBL" id="CAI9178079.1"/>
    </source>
</evidence>
<gene>
    <name evidence="2" type="ORF">MRATA1EN1_LOCUS27041</name>
</gene>
<dbReference type="Proteomes" id="UP001176941">
    <property type="component" value="Chromosome 7"/>
</dbReference>
<feature type="region of interest" description="Disordered" evidence="1">
    <location>
        <begin position="1"/>
        <end position="64"/>
    </location>
</feature>
<evidence type="ECO:0000256" key="1">
    <source>
        <dbReference type="SAM" id="MobiDB-lite"/>
    </source>
</evidence>
<accession>A0ABN9A2A4</accession>
<sequence length="126" mass="13574">MRLRKGGKGNEKQTQSRPLPPHPRRRPTGPRSAQARPFRRFEAAGAQSLEAAPPTPPGTEALGRNHLRCSLIRRWGVGPDTVPRAGPTTVSPPRPFLLAARGSAPSQRGRAPLCPRPRPIVHPAAA</sequence>
<protein>
    <submittedName>
        <fullName evidence="2">Uncharacterized protein</fullName>
    </submittedName>
</protein>
<proteinExistence type="predicted"/>
<reference evidence="2" key="1">
    <citation type="submission" date="2023-04" db="EMBL/GenBank/DDBJ databases">
        <authorList>
            <consortium name="ELIXIR-Norway"/>
        </authorList>
    </citation>
    <scope>NUCLEOTIDE SEQUENCE [LARGE SCALE GENOMIC DNA]</scope>
</reference>
<feature type="region of interest" description="Disordered" evidence="1">
    <location>
        <begin position="77"/>
        <end position="126"/>
    </location>
</feature>
<organism evidence="2 3">
    <name type="scientific">Rangifer tarandus platyrhynchus</name>
    <name type="common">Svalbard reindeer</name>
    <dbReference type="NCBI Taxonomy" id="3082113"/>
    <lineage>
        <taxon>Eukaryota</taxon>
        <taxon>Metazoa</taxon>
        <taxon>Chordata</taxon>
        <taxon>Craniata</taxon>
        <taxon>Vertebrata</taxon>
        <taxon>Euteleostomi</taxon>
        <taxon>Mammalia</taxon>
        <taxon>Eutheria</taxon>
        <taxon>Laurasiatheria</taxon>
        <taxon>Artiodactyla</taxon>
        <taxon>Ruminantia</taxon>
        <taxon>Pecora</taxon>
        <taxon>Cervidae</taxon>
        <taxon>Odocoileinae</taxon>
        <taxon>Rangifer</taxon>
    </lineage>
</organism>
<keyword evidence="3" id="KW-1185">Reference proteome</keyword>
<evidence type="ECO:0000313" key="3">
    <source>
        <dbReference type="Proteomes" id="UP001176941"/>
    </source>
</evidence>